<dbReference type="PANTHER" id="PTHR47618:SF1">
    <property type="entry name" value="BIFUNCTIONAL OLIGORIBONUCLEASE AND PAP PHOSPHATASE NRNA"/>
    <property type="match status" value="1"/>
</dbReference>
<evidence type="ECO:0000259" key="1">
    <source>
        <dbReference type="Pfam" id="PF01368"/>
    </source>
</evidence>
<dbReference type="GO" id="GO:0003676">
    <property type="term" value="F:nucleic acid binding"/>
    <property type="evidence" value="ECO:0007669"/>
    <property type="project" value="InterPro"/>
</dbReference>
<dbReference type="EMBL" id="JACRSQ010000030">
    <property type="protein sequence ID" value="MBC8544752.1"/>
    <property type="molecule type" value="Genomic_DNA"/>
</dbReference>
<name>A0A926DVS3_9FIRM</name>
<keyword evidence="4" id="KW-1185">Reference proteome</keyword>
<dbReference type="AlphaFoldDB" id="A0A926DVS3"/>
<dbReference type="InterPro" id="IPR051319">
    <property type="entry name" value="Oligoribo/pAp-PDE_c-di-AMP_PDE"/>
</dbReference>
<dbReference type="InterPro" id="IPR001667">
    <property type="entry name" value="DDH_dom"/>
</dbReference>
<dbReference type="Pfam" id="PF01368">
    <property type="entry name" value="DHH"/>
    <property type="match status" value="1"/>
</dbReference>
<evidence type="ECO:0000313" key="4">
    <source>
        <dbReference type="Proteomes" id="UP000657006"/>
    </source>
</evidence>
<dbReference type="Gene3D" id="3.90.1640.10">
    <property type="entry name" value="inorganic pyrophosphatase (n-terminal core)"/>
    <property type="match status" value="1"/>
</dbReference>
<dbReference type="InterPro" id="IPR003156">
    <property type="entry name" value="DHHA1_dom"/>
</dbReference>
<comment type="caution">
    <text evidence="3">The sequence shown here is derived from an EMBL/GenBank/DDBJ whole genome shotgun (WGS) entry which is preliminary data.</text>
</comment>
<dbReference type="InterPro" id="IPR038763">
    <property type="entry name" value="DHH_sf"/>
</dbReference>
<dbReference type="SUPFAM" id="SSF64182">
    <property type="entry name" value="DHH phosphoesterases"/>
    <property type="match status" value="1"/>
</dbReference>
<evidence type="ECO:0000313" key="3">
    <source>
        <dbReference type="EMBL" id="MBC8544752.1"/>
    </source>
</evidence>
<dbReference type="RefSeq" id="WP_177719173.1">
    <property type="nucleotide sequence ID" value="NZ_JACRSQ010000030.1"/>
</dbReference>
<protein>
    <submittedName>
        <fullName evidence="3">Bifunctional oligoribonuclease/PAP phosphatase NrnA</fullName>
    </submittedName>
</protein>
<dbReference type="Gene3D" id="3.10.310.30">
    <property type="match status" value="1"/>
</dbReference>
<dbReference type="Pfam" id="PF02272">
    <property type="entry name" value="DHHA1"/>
    <property type="match status" value="1"/>
</dbReference>
<feature type="domain" description="DHHA1" evidence="2">
    <location>
        <begin position="239"/>
        <end position="322"/>
    </location>
</feature>
<feature type="domain" description="DDH" evidence="1">
    <location>
        <begin position="19"/>
        <end position="162"/>
    </location>
</feature>
<accession>A0A926DVS3</accession>
<dbReference type="Proteomes" id="UP000657006">
    <property type="component" value="Unassembled WGS sequence"/>
</dbReference>
<dbReference type="PANTHER" id="PTHR47618">
    <property type="entry name" value="BIFUNCTIONAL OLIGORIBONUCLEASE AND PAP PHOSPHATASE NRNA"/>
    <property type="match status" value="1"/>
</dbReference>
<proteinExistence type="predicted"/>
<sequence>MTREEFLCEFRRIVNRYTKFVISGHIKPDGDSVGACVALALFLKGLDKTVCVVYDGASERYAEVAALAPSFEPGEGYEVARGEFVFIMLDCCEPKRTGGAQGFFDPAVTSLCIDHHVGGEAYAMYHYVEDTASSTCEILYSLFKQEGIEVTADMAKALFLGVAFDTGGFRHSSTTADTFRMAAELKETGVDSTRIINSLFHTRGFKESKVLSAVLRKAKLYEGQIVMSCMEQKDFLALGAGAEDAEGVVAYLAEIKEAEAAVYLREIEPGTIRVNMRSKEWIDVAKAARQFGGGGHIRAAGCTVEEPMLLVKQKILDELKKQLPMGER</sequence>
<reference evidence="3" key="1">
    <citation type="submission" date="2020-08" db="EMBL/GenBank/DDBJ databases">
        <title>Genome public.</title>
        <authorList>
            <person name="Liu C."/>
            <person name="Sun Q."/>
        </authorList>
    </citation>
    <scope>NUCLEOTIDE SEQUENCE</scope>
    <source>
        <strain evidence="3">NSJ-32</strain>
    </source>
</reference>
<organism evidence="3 4">
    <name type="scientific">Bianquea renquensis</name>
    <dbReference type="NCBI Taxonomy" id="2763661"/>
    <lineage>
        <taxon>Bacteria</taxon>
        <taxon>Bacillati</taxon>
        <taxon>Bacillota</taxon>
        <taxon>Clostridia</taxon>
        <taxon>Eubacteriales</taxon>
        <taxon>Bianqueaceae</taxon>
        <taxon>Bianquea</taxon>
    </lineage>
</organism>
<evidence type="ECO:0000259" key="2">
    <source>
        <dbReference type="Pfam" id="PF02272"/>
    </source>
</evidence>
<gene>
    <name evidence="3" type="ORF">H8730_14480</name>
</gene>